<evidence type="ECO:0000313" key="7">
    <source>
        <dbReference type="WBParaSite" id="MBELARI_LOCUS15203.2"/>
    </source>
</evidence>
<evidence type="ECO:0000313" key="6">
    <source>
        <dbReference type="Proteomes" id="UP000887575"/>
    </source>
</evidence>
<feature type="chain" id="PRO_5041772514" description="Carboxylic ester hydrolase" evidence="4">
    <location>
        <begin position="23"/>
        <end position="583"/>
    </location>
</feature>
<dbReference type="SUPFAM" id="SSF53474">
    <property type="entry name" value="alpha/beta-Hydrolases"/>
    <property type="match status" value="1"/>
</dbReference>
<dbReference type="PANTHER" id="PTHR44590">
    <property type="entry name" value="CARBOXYLIC ESTER HYDROLASE-RELATED"/>
    <property type="match status" value="1"/>
</dbReference>
<keyword evidence="3 4" id="KW-0378">Hydrolase</keyword>
<dbReference type="GO" id="GO:0052689">
    <property type="term" value="F:carboxylic ester hydrolase activity"/>
    <property type="evidence" value="ECO:0007669"/>
    <property type="project" value="UniProtKB-KW"/>
</dbReference>
<dbReference type="InterPro" id="IPR029058">
    <property type="entry name" value="AB_hydrolase_fold"/>
</dbReference>
<dbReference type="InterPro" id="IPR002018">
    <property type="entry name" value="CarbesteraseB"/>
</dbReference>
<keyword evidence="2" id="KW-0719">Serine esterase</keyword>
<name>A0AAF3EMD0_9BILA</name>
<dbReference type="PROSITE" id="PS00122">
    <property type="entry name" value="CARBOXYLESTERASE_B_1"/>
    <property type="match status" value="1"/>
</dbReference>
<evidence type="ECO:0000256" key="1">
    <source>
        <dbReference type="ARBA" id="ARBA00005964"/>
    </source>
</evidence>
<comment type="similarity">
    <text evidence="1 4">Belongs to the type-B carboxylesterase/lipase family.</text>
</comment>
<dbReference type="Pfam" id="PF00135">
    <property type="entry name" value="COesterase"/>
    <property type="match status" value="1"/>
</dbReference>
<protein>
    <recommendedName>
        <fullName evidence="4">Carboxylic ester hydrolase</fullName>
        <ecNumber evidence="4">3.1.1.-</ecNumber>
    </recommendedName>
</protein>
<reference evidence="7" key="1">
    <citation type="submission" date="2024-02" db="UniProtKB">
        <authorList>
            <consortium name="WormBaseParasite"/>
        </authorList>
    </citation>
    <scope>IDENTIFICATION</scope>
</reference>
<evidence type="ECO:0000256" key="4">
    <source>
        <dbReference type="RuleBase" id="RU361235"/>
    </source>
</evidence>
<sequence>MRIDFMIFVFHLFCIWTGFCESERPFIETKYGKIQGFDYERSDGKLSEVFLGIPFAKPPIGELRFEKPQAPLRWETVLNASAYGASCPPHNETVPVPPYSEDCLTLGITRPKDSSLYQEGSEKLPVLIWIHGGGYSIGSTSLYPYKGLANIYNPSNIIVVQIQYRLGFLGFFSDGSTSLPGNLGIWDQLEAIKFTREVIESFGGDKEKITIWGLSAGGASVSQLGLTPYSKDLFRSMIAMSGGATMNWAFSDNVFHHSKAIAEEIGCDSGANLKNCLKHTSLETFYKAVQKLGSSDPGLDILKWHPRIDRDLFPSRPEELIKKAPKRPQIMGVSLKESLFFVVVVLGWTRSIHKLEVNRDDFDAYDKKRFEQFIRDHVAKEEFFGAKKEKAFERILAEYTKGEENAQKSFYLEMYAKLLSDIHFNVGLAREASLRVENHHPTYVYLTEHFNSVLYPENTPVTGATHVCEYPYILEMFTLGKFTIKGDPVEEKVEKTFQQSIIEFVKTGVPKTEISPWPASSESEISSLPYLHITSNPHLSTNFFKKELKFWDDMQKEFGYDLIRFLRISEVKEEEKEEEKEEL</sequence>
<feature type="domain" description="Carboxylesterase type B" evidence="5">
    <location>
        <begin position="25"/>
        <end position="551"/>
    </location>
</feature>
<evidence type="ECO:0000256" key="3">
    <source>
        <dbReference type="ARBA" id="ARBA00022801"/>
    </source>
</evidence>
<dbReference type="InterPro" id="IPR019826">
    <property type="entry name" value="Carboxylesterase_B_AS"/>
</dbReference>
<organism evidence="6 7">
    <name type="scientific">Mesorhabditis belari</name>
    <dbReference type="NCBI Taxonomy" id="2138241"/>
    <lineage>
        <taxon>Eukaryota</taxon>
        <taxon>Metazoa</taxon>
        <taxon>Ecdysozoa</taxon>
        <taxon>Nematoda</taxon>
        <taxon>Chromadorea</taxon>
        <taxon>Rhabditida</taxon>
        <taxon>Rhabditina</taxon>
        <taxon>Rhabditomorpha</taxon>
        <taxon>Rhabditoidea</taxon>
        <taxon>Rhabditidae</taxon>
        <taxon>Mesorhabditinae</taxon>
        <taxon>Mesorhabditis</taxon>
    </lineage>
</organism>
<evidence type="ECO:0000259" key="5">
    <source>
        <dbReference type="Pfam" id="PF00135"/>
    </source>
</evidence>
<accession>A0AAF3EMD0</accession>
<keyword evidence="4" id="KW-0732">Signal</keyword>
<proteinExistence type="inferred from homology"/>
<dbReference type="PANTHER" id="PTHR44590:SF3">
    <property type="entry name" value="CARBOXYLESTERASE TYPE B DOMAIN-CONTAINING PROTEIN"/>
    <property type="match status" value="1"/>
</dbReference>
<feature type="signal peptide" evidence="4">
    <location>
        <begin position="1"/>
        <end position="22"/>
    </location>
</feature>
<evidence type="ECO:0000256" key="2">
    <source>
        <dbReference type="ARBA" id="ARBA00022487"/>
    </source>
</evidence>
<dbReference type="Proteomes" id="UP000887575">
    <property type="component" value="Unassembled WGS sequence"/>
</dbReference>
<dbReference type="AlphaFoldDB" id="A0AAF3EMD0"/>
<dbReference type="Gene3D" id="3.40.50.1820">
    <property type="entry name" value="alpha/beta hydrolase"/>
    <property type="match status" value="1"/>
</dbReference>
<keyword evidence="6" id="KW-1185">Reference proteome</keyword>
<dbReference type="EC" id="3.1.1.-" evidence="4"/>
<dbReference type="WBParaSite" id="MBELARI_LOCUS15203.2">
    <property type="protein sequence ID" value="MBELARI_LOCUS15203.2"/>
    <property type="gene ID" value="MBELARI_LOCUS15203"/>
</dbReference>